<protein>
    <recommendedName>
        <fullName evidence="6">50S ribosomal protein L3</fullName>
    </recommendedName>
</protein>
<dbReference type="AlphaFoldDB" id="A0A1F4ZSC8"/>
<dbReference type="GO" id="GO:1990904">
    <property type="term" value="C:ribonucleoprotein complex"/>
    <property type="evidence" value="ECO:0007669"/>
    <property type="project" value="UniProtKB-KW"/>
</dbReference>
<organism evidence="8 9">
    <name type="scientific">Candidatus Amesbacteria bacterium RIFOXYB1_FULL_44_23</name>
    <dbReference type="NCBI Taxonomy" id="1797263"/>
    <lineage>
        <taxon>Bacteria</taxon>
        <taxon>Candidatus Amesiibacteriota</taxon>
    </lineage>
</organism>
<feature type="region of interest" description="Disordered" evidence="7">
    <location>
        <begin position="111"/>
        <end position="145"/>
    </location>
</feature>
<dbReference type="GO" id="GO:0006412">
    <property type="term" value="P:translation"/>
    <property type="evidence" value="ECO:0007669"/>
    <property type="project" value="UniProtKB-UniRule"/>
</dbReference>
<dbReference type="InterPro" id="IPR000597">
    <property type="entry name" value="Ribosomal_uL3"/>
</dbReference>
<reference evidence="8 9" key="1">
    <citation type="journal article" date="2016" name="Nat. Commun.">
        <title>Thousands of microbial genomes shed light on interconnected biogeochemical processes in an aquifer system.</title>
        <authorList>
            <person name="Anantharaman K."/>
            <person name="Brown C.T."/>
            <person name="Hug L.A."/>
            <person name="Sharon I."/>
            <person name="Castelle C.J."/>
            <person name="Probst A.J."/>
            <person name="Thomas B.C."/>
            <person name="Singh A."/>
            <person name="Wilkins M.J."/>
            <person name="Karaoz U."/>
            <person name="Brodie E.L."/>
            <person name="Williams K.H."/>
            <person name="Hubbard S.S."/>
            <person name="Banfield J.F."/>
        </authorList>
    </citation>
    <scope>NUCLEOTIDE SEQUENCE [LARGE SCALE GENOMIC DNA]</scope>
</reference>
<evidence type="ECO:0000256" key="6">
    <source>
        <dbReference type="NCBIfam" id="TIGR03625"/>
    </source>
</evidence>
<evidence type="ECO:0000256" key="2">
    <source>
        <dbReference type="ARBA" id="ARBA00022730"/>
    </source>
</evidence>
<dbReference type="InterPro" id="IPR019927">
    <property type="entry name" value="Ribosomal_uL3_bac/org-type"/>
</dbReference>
<comment type="caution">
    <text evidence="8">The sequence shown here is derived from an EMBL/GenBank/DDBJ whole genome shotgun (WGS) entry which is preliminary data.</text>
</comment>
<dbReference type="SUPFAM" id="SSF50447">
    <property type="entry name" value="Translation proteins"/>
    <property type="match status" value="1"/>
</dbReference>
<name>A0A1F4ZSC8_9BACT</name>
<evidence type="ECO:0000256" key="5">
    <source>
        <dbReference type="ARBA" id="ARBA00023274"/>
    </source>
</evidence>
<gene>
    <name evidence="8" type="ORF">A2397_03040</name>
</gene>
<dbReference type="Proteomes" id="UP000176424">
    <property type="component" value="Unassembled WGS sequence"/>
</dbReference>
<dbReference type="PANTHER" id="PTHR11229:SF16">
    <property type="entry name" value="LARGE RIBOSOMAL SUBUNIT PROTEIN UL3C"/>
    <property type="match status" value="1"/>
</dbReference>
<dbReference type="GO" id="GO:0005840">
    <property type="term" value="C:ribosome"/>
    <property type="evidence" value="ECO:0007669"/>
    <property type="project" value="UniProtKB-UniRule"/>
</dbReference>
<dbReference type="InterPro" id="IPR009000">
    <property type="entry name" value="Transl_B-barrel_sf"/>
</dbReference>
<evidence type="ECO:0000256" key="1">
    <source>
        <dbReference type="ARBA" id="ARBA00006540"/>
    </source>
</evidence>
<dbReference type="GO" id="GO:0019843">
    <property type="term" value="F:rRNA binding"/>
    <property type="evidence" value="ECO:0007669"/>
    <property type="project" value="UniProtKB-KW"/>
</dbReference>
<evidence type="ECO:0000256" key="3">
    <source>
        <dbReference type="ARBA" id="ARBA00022884"/>
    </source>
</evidence>
<dbReference type="PANTHER" id="PTHR11229">
    <property type="entry name" value="50S RIBOSOMAL PROTEIN L3"/>
    <property type="match status" value="1"/>
</dbReference>
<keyword evidence="5" id="KW-0687">Ribonucleoprotein</keyword>
<dbReference type="EMBL" id="MEXR01000035">
    <property type="protein sequence ID" value="OGD09285.1"/>
    <property type="molecule type" value="Genomic_DNA"/>
</dbReference>
<comment type="similarity">
    <text evidence="1">Belongs to the universal ribosomal protein uL3 family.</text>
</comment>
<evidence type="ECO:0000313" key="8">
    <source>
        <dbReference type="EMBL" id="OGD09285.1"/>
    </source>
</evidence>
<keyword evidence="3" id="KW-0694">RNA-binding</keyword>
<evidence type="ECO:0000256" key="4">
    <source>
        <dbReference type="ARBA" id="ARBA00022980"/>
    </source>
</evidence>
<dbReference type="Pfam" id="PF00297">
    <property type="entry name" value="Ribosomal_L3"/>
    <property type="match status" value="1"/>
</dbReference>
<keyword evidence="4 8" id="KW-0689">Ribosomal protein</keyword>
<dbReference type="NCBIfam" id="TIGR03625">
    <property type="entry name" value="L3_bact"/>
    <property type="match status" value="1"/>
</dbReference>
<evidence type="ECO:0000256" key="7">
    <source>
        <dbReference type="SAM" id="MobiDB-lite"/>
    </source>
</evidence>
<proteinExistence type="inferred from homology"/>
<accession>A0A1F4ZSC8</accession>
<dbReference type="GO" id="GO:0003735">
    <property type="term" value="F:structural constituent of ribosome"/>
    <property type="evidence" value="ECO:0007669"/>
    <property type="project" value="UniProtKB-UniRule"/>
</dbReference>
<evidence type="ECO:0000313" key="9">
    <source>
        <dbReference type="Proteomes" id="UP000176424"/>
    </source>
</evidence>
<keyword evidence="2" id="KW-0699">rRNA-binding</keyword>
<dbReference type="Gene3D" id="2.40.30.10">
    <property type="entry name" value="Translation factors"/>
    <property type="match status" value="1"/>
</dbReference>
<dbReference type="STRING" id="1797263.A2397_03040"/>
<sequence>MLTTIFAKKISMTGKYTDKGDRVGSTVLLIPLMVVKDVRTKEKHGYAAIRIKIGDAKSKKEVVREIRTEEVLEPGTEIKFEDILKPGDVVSVSGISKGKGFAGVVKRWNFKGGPRTHGQSDRERAPGSSGSTTTPGRVYKGKRRAGHMGSELVTIKGLRVMEVSPESRTLVLGGGVPGQVRGFGLITINK</sequence>